<organism evidence="7">
    <name type="scientific">Escherichia coli</name>
    <dbReference type="NCBI Taxonomy" id="562"/>
    <lineage>
        <taxon>Bacteria</taxon>
        <taxon>Pseudomonadati</taxon>
        <taxon>Pseudomonadota</taxon>
        <taxon>Gammaproteobacteria</taxon>
        <taxon>Enterobacterales</taxon>
        <taxon>Enterobacteriaceae</taxon>
        <taxon>Escherichia</taxon>
    </lineage>
</organism>
<feature type="non-terminal residue" evidence="7">
    <location>
        <position position="1"/>
    </location>
</feature>
<evidence type="ECO:0000256" key="4">
    <source>
        <dbReference type="ARBA" id="ARBA00022989"/>
    </source>
</evidence>
<keyword evidence="2" id="KW-1003">Cell membrane</keyword>
<protein>
    <submittedName>
        <fullName evidence="7">DUF2179 domain-containing protein</fullName>
    </submittedName>
</protein>
<feature type="domain" description="DUF2179" evidence="6">
    <location>
        <begin position="6"/>
        <end position="60"/>
    </location>
</feature>
<dbReference type="Gene3D" id="3.30.70.120">
    <property type="match status" value="1"/>
</dbReference>
<accession>A0A6D1A7E0</accession>
<dbReference type="EMBL" id="JAAHTE010000990">
    <property type="protein sequence ID" value="NEU03209.1"/>
    <property type="molecule type" value="Genomic_DNA"/>
</dbReference>
<keyword evidence="3" id="KW-0812">Transmembrane</keyword>
<dbReference type="InterPro" id="IPR019264">
    <property type="entry name" value="DUF2179"/>
</dbReference>
<dbReference type="Pfam" id="PF10035">
    <property type="entry name" value="DUF2179"/>
    <property type="match status" value="1"/>
</dbReference>
<comment type="caution">
    <text evidence="7">The sequence shown here is derived from an EMBL/GenBank/DDBJ whole genome shotgun (WGS) entry which is preliminary data.</text>
</comment>
<keyword evidence="5" id="KW-0472">Membrane</keyword>
<proteinExistence type="predicted"/>
<evidence type="ECO:0000313" key="7">
    <source>
        <dbReference type="EMBL" id="NEU03209.1"/>
    </source>
</evidence>
<evidence type="ECO:0000256" key="1">
    <source>
        <dbReference type="ARBA" id="ARBA00004651"/>
    </source>
</evidence>
<gene>
    <name evidence="7" type="ORF">G3563_30290</name>
</gene>
<reference evidence="7" key="1">
    <citation type="submission" date="2020-02" db="EMBL/GenBank/DDBJ databases">
        <title>Investigating the Use of Bacteriophages as New Decolonization Strategy for Intestinal Carriage of CTX-M-15-producing ST131 Escherichia coli: an In Vitro Continuous Culture System Model.</title>
        <authorList>
            <person name="Bernasconi O.J."/>
            <person name="Campos-Madueno E.I."/>
            <person name="Dona V."/>
            <person name="Perreten V."/>
            <person name="Carattoli A."/>
            <person name="Endimiani A."/>
        </authorList>
    </citation>
    <scope>NUCLEOTIDE SEQUENCE</scope>
    <source>
        <strain evidence="7">4901.28</strain>
    </source>
</reference>
<sequence length="73" mass="8322">LKDKRFSVTIANFKGGYSGEMQQVLIINTMYIESSVALKIINEIDPNAMICMFDIKRMKGTIYTSNIVNKDKK</sequence>
<dbReference type="AlphaFoldDB" id="A0A6D1A7E0"/>
<name>A0A6D1A7E0_ECOLX</name>
<evidence type="ECO:0000256" key="3">
    <source>
        <dbReference type="ARBA" id="ARBA00022692"/>
    </source>
</evidence>
<dbReference type="GO" id="GO:0005886">
    <property type="term" value="C:plasma membrane"/>
    <property type="evidence" value="ECO:0007669"/>
    <property type="project" value="UniProtKB-SubCell"/>
</dbReference>
<evidence type="ECO:0000259" key="6">
    <source>
        <dbReference type="Pfam" id="PF10035"/>
    </source>
</evidence>
<keyword evidence="4" id="KW-1133">Transmembrane helix</keyword>
<comment type="subcellular location">
    <subcellularLocation>
        <location evidence="1">Cell membrane</location>
        <topology evidence="1">Multi-pass membrane protein</topology>
    </subcellularLocation>
</comment>
<evidence type="ECO:0000256" key="2">
    <source>
        <dbReference type="ARBA" id="ARBA00022475"/>
    </source>
</evidence>
<dbReference type="InterPro" id="IPR015867">
    <property type="entry name" value="N-reg_PII/ATP_PRibTrfase_C"/>
</dbReference>
<evidence type="ECO:0000256" key="5">
    <source>
        <dbReference type="ARBA" id="ARBA00023136"/>
    </source>
</evidence>